<comment type="caution">
    <text evidence="2">The sequence shown here is derived from an EMBL/GenBank/DDBJ whole genome shotgun (WGS) entry which is preliminary data.</text>
</comment>
<name>A0A917X9H8_9ACTN</name>
<feature type="region of interest" description="Disordered" evidence="1">
    <location>
        <begin position="56"/>
        <end position="81"/>
    </location>
</feature>
<evidence type="ECO:0000313" key="3">
    <source>
        <dbReference type="Proteomes" id="UP000653411"/>
    </source>
</evidence>
<protein>
    <submittedName>
        <fullName evidence="2">Uncharacterized protein</fullName>
    </submittedName>
</protein>
<keyword evidence="3" id="KW-1185">Reference proteome</keyword>
<reference evidence="2" key="2">
    <citation type="submission" date="2020-09" db="EMBL/GenBank/DDBJ databases">
        <authorList>
            <person name="Sun Q."/>
            <person name="Zhou Y."/>
        </authorList>
    </citation>
    <scope>NUCLEOTIDE SEQUENCE</scope>
    <source>
        <strain evidence="2">CGMCC 4.7110</strain>
    </source>
</reference>
<dbReference type="AlphaFoldDB" id="A0A917X9H8"/>
<dbReference type="RefSeq" id="WP_189261792.1">
    <property type="nucleotide sequence ID" value="NZ_BMML01000003.1"/>
</dbReference>
<proteinExistence type="predicted"/>
<organism evidence="2 3">
    <name type="scientific">Streptomyces fuscichromogenes</name>
    <dbReference type="NCBI Taxonomy" id="1324013"/>
    <lineage>
        <taxon>Bacteria</taxon>
        <taxon>Bacillati</taxon>
        <taxon>Actinomycetota</taxon>
        <taxon>Actinomycetes</taxon>
        <taxon>Kitasatosporales</taxon>
        <taxon>Streptomycetaceae</taxon>
        <taxon>Streptomyces</taxon>
    </lineage>
</organism>
<accession>A0A917X9H8</accession>
<gene>
    <name evidence="2" type="ORF">GCM10011578_014890</name>
</gene>
<dbReference type="EMBL" id="BMML01000003">
    <property type="protein sequence ID" value="GGM95477.1"/>
    <property type="molecule type" value="Genomic_DNA"/>
</dbReference>
<feature type="compositionally biased region" description="Basic and acidic residues" evidence="1">
    <location>
        <begin position="56"/>
        <end position="74"/>
    </location>
</feature>
<reference evidence="2" key="1">
    <citation type="journal article" date="2014" name="Int. J. Syst. Evol. Microbiol.">
        <title>Complete genome sequence of Corynebacterium casei LMG S-19264T (=DSM 44701T), isolated from a smear-ripened cheese.</title>
        <authorList>
            <consortium name="US DOE Joint Genome Institute (JGI-PGF)"/>
            <person name="Walter F."/>
            <person name="Albersmeier A."/>
            <person name="Kalinowski J."/>
            <person name="Ruckert C."/>
        </authorList>
    </citation>
    <scope>NUCLEOTIDE SEQUENCE</scope>
    <source>
        <strain evidence="2">CGMCC 4.7110</strain>
    </source>
</reference>
<evidence type="ECO:0000313" key="2">
    <source>
        <dbReference type="EMBL" id="GGM95477.1"/>
    </source>
</evidence>
<sequence>MKSTRDTIHDELRHRLTSGRYPQDASLVLLERDGLLVGTEAIRDGDAEAARLRVLEHHEHDRDTRIRQKVRRDTGGGPAPD</sequence>
<dbReference type="Proteomes" id="UP000653411">
    <property type="component" value="Unassembled WGS sequence"/>
</dbReference>
<evidence type="ECO:0000256" key="1">
    <source>
        <dbReference type="SAM" id="MobiDB-lite"/>
    </source>
</evidence>